<keyword evidence="1" id="KW-0805">Transcription regulation</keyword>
<dbReference type="CDD" id="cd05013">
    <property type="entry name" value="SIS_RpiR"/>
    <property type="match status" value="1"/>
</dbReference>
<dbReference type="HOGENOM" id="CLU_055769_1_1_9"/>
<organism evidence="6 7">
    <name type="scientific">Bacillus methanolicus (strain MGA3 / ATCC 53907)</name>
    <dbReference type="NCBI Taxonomy" id="796606"/>
    <lineage>
        <taxon>Bacteria</taxon>
        <taxon>Bacillati</taxon>
        <taxon>Bacillota</taxon>
        <taxon>Bacilli</taxon>
        <taxon>Bacillales</taxon>
        <taxon>Bacillaceae</taxon>
        <taxon>Bacillus</taxon>
    </lineage>
</organism>
<evidence type="ECO:0000259" key="5">
    <source>
        <dbReference type="PROSITE" id="PS51464"/>
    </source>
</evidence>
<dbReference type="OrthoDB" id="2930at2"/>
<dbReference type="RefSeq" id="WP_004434409.1">
    <property type="nucleotide sequence ID" value="NZ_ADWW01000002.1"/>
</dbReference>
<dbReference type="InterPro" id="IPR000281">
    <property type="entry name" value="HTH_RpiR"/>
</dbReference>
<keyword evidence="2" id="KW-0238">DNA-binding</keyword>
<keyword evidence="3" id="KW-0804">Transcription</keyword>
<dbReference type="InterPro" id="IPR046348">
    <property type="entry name" value="SIS_dom_sf"/>
</dbReference>
<dbReference type="Gene3D" id="1.10.10.10">
    <property type="entry name" value="Winged helix-like DNA-binding domain superfamily/Winged helix DNA-binding domain"/>
    <property type="match status" value="1"/>
</dbReference>
<dbReference type="EMBL" id="CP007739">
    <property type="protein sequence ID" value="AIE60199.1"/>
    <property type="molecule type" value="Genomic_DNA"/>
</dbReference>
<dbReference type="PROSITE" id="PS51071">
    <property type="entry name" value="HTH_RPIR"/>
    <property type="match status" value="1"/>
</dbReference>
<dbReference type="PANTHER" id="PTHR30514">
    <property type="entry name" value="GLUCOKINASE"/>
    <property type="match status" value="1"/>
</dbReference>
<dbReference type="SUPFAM" id="SSF53697">
    <property type="entry name" value="SIS domain"/>
    <property type="match status" value="1"/>
</dbReference>
<accession>I3E8W3</accession>
<dbReference type="SUPFAM" id="SSF46689">
    <property type="entry name" value="Homeodomain-like"/>
    <property type="match status" value="1"/>
</dbReference>
<dbReference type="eggNOG" id="COG1737">
    <property type="taxonomic scope" value="Bacteria"/>
</dbReference>
<dbReference type="GO" id="GO:0097367">
    <property type="term" value="F:carbohydrate derivative binding"/>
    <property type="evidence" value="ECO:0007669"/>
    <property type="project" value="InterPro"/>
</dbReference>
<dbReference type="InterPro" id="IPR047640">
    <property type="entry name" value="RpiR-like"/>
</dbReference>
<reference evidence="6 7" key="1">
    <citation type="journal article" date="2015" name="BMC Genomics">
        <title>Transcriptome analysis of thermophilic methylotrophic Bacillus methanolicus MGA3 using RNA-sequencing provides detailed insights into its previously uncharted transcriptional landscape.</title>
        <authorList>
            <person name="Irla M."/>
            <person name="Neshat A."/>
            <person name="Brautaset T."/>
            <person name="Ruckert C."/>
            <person name="Kalinowski J."/>
            <person name="Wendisch V.F."/>
        </authorList>
    </citation>
    <scope>NUCLEOTIDE SEQUENCE [LARGE SCALE GENOMIC DNA]</scope>
    <source>
        <strain evidence="7">MGA3 / ATCC 53907</strain>
    </source>
</reference>
<evidence type="ECO:0000256" key="3">
    <source>
        <dbReference type="ARBA" id="ARBA00023163"/>
    </source>
</evidence>
<sequence>MNLKDIIQQNYFKLSKGQQKVAKYLIENPKEFAVRNAEEIGFQVGVSETTVIRFCYAIQLSGFSELKKIVREQLLFRESSLGQFFSEKMEWVDKPHFFVKVMERDRQLIQETIKTISEKDYELAVEKLAQVEHVYISGFRTSFSAAHWFAFTLGLARENVKLIRKETDDIFSIISSMNKNSLLVSISFHRYLKETLKIAEMAKGQGAYVIGITDSPFAPIREFADLVFPIYRSNRSTIDAAPALISFINALVAGVTVRNPDRFKRRKEQYENLNLESFFYYSDS</sequence>
<dbReference type="InterPro" id="IPR001347">
    <property type="entry name" value="SIS_dom"/>
</dbReference>
<dbReference type="GO" id="GO:0003700">
    <property type="term" value="F:DNA-binding transcription factor activity"/>
    <property type="evidence" value="ECO:0007669"/>
    <property type="project" value="InterPro"/>
</dbReference>
<dbReference type="Pfam" id="PF01380">
    <property type="entry name" value="SIS"/>
    <property type="match status" value="1"/>
</dbReference>
<keyword evidence="7" id="KW-1185">Reference proteome</keyword>
<protein>
    <submittedName>
        <fullName evidence="6">Transcriptional regulator</fullName>
    </submittedName>
</protein>
<dbReference type="InterPro" id="IPR036388">
    <property type="entry name" value="WH-like_DNA-bd_sf"/>
</dbReference>
<evidence type="ECO:0000313" key="7">
    <source>
        <dbReference type="Proteomes" id="UP000027602"/>
    </source>
</evidence>
<dbReference type="Gene3D" id="3.40.50.10490">
    <property type="entry name" value="Glucose-6-phosphate isomerase like protein, domain 1"/>
    <property type="match status" value="1"/>
</dbReference>
<proteinExistence type="predicted"/>
<dbReference type="STRING" id="796606.BMMGA3_08995"/>
<feature type="domain" description="HTH rpiR-type" evidence="4">
    <location>
        <begin position="1"/>
        <end position="77"/>
    </location>
</feature>
<gene>
    <name evidence="6" type="ORF">BMMGA3_08995</name>
</gene>
<dbReference type="GO" id="GO:0003677">
    <property type="term" value="F:DNA binding"/>
    <property type="evidence" value="ECO:0007669"/>
    <property type="project" value="UniProtKB-KW"/>
</dbReference>
<dbReference type="PROSITE" id="PS51464">
    <property type="entry name" value="SIS"/>
    <property type="match status" value="1"/>
</dbReference>
<dbReference type="PANTHER" id="PTHR30514:SF18">
    <property type="entry name" value="RPIR-FAMILY TRANSCRIPTIONAL REGULATOR"/>
    <property type="match status" value="1"/>
</dbReference>
<evidence type="ECO:0000259" key="4">
    <source>
        <dbReference type="PROSITE" id="PS51071"/>
    </source>
</evidence>
<dbReference type="Pfam" id="PF01418">
    <property type="entry name" value="HTH_6"/>
    <property type="match status" value="1"/>
</dbReference>
<dbReference type="Proteomes" id="UP000027602">
    <property type="component" value="Chromosome"/>
</dbReference>
<dbReference type="KEGG" id="bmet:BMMGA3_08995"/>
<dbReference type="InterPro" id="IPR009057">
    <property type="entry name" value="Homeodomain-like_sf"/>
</dbReference>
<evidence type="ECO:0000313" key="6">
    <source>
        <dbReference type="EMBL" id="AIE60199.1"/>
    </source>
</evidence>
<name>I3E8W3_BACMM</name>
<dbReference type="InterPro" id="IPR035472">
    <property type="entry name" value="RpiR-like_SIS"/>
</dbReference>
<evidence type="ECO:0000256" key="1">
    <source>
        <dbReference type="ARBA" id="ARBA00023015"/>
    </source>
</evidence>
<feature type="domain" description="SIS" evidence="5">
    <location>
        <begin position="124"/>
        <end position="260"/>
    </location>
</feature>
<dbReference type="AlphaFoldDB" id="I3E8W3"/>
<evidence type="ECO:0000256" key="2">
    <source>
        <dbReference type="ARBA" id="ARBA00023125"/>
    </source>
</evidence>
<dbReference type="GO" id="GO:1901135">
    <property type="term" value="P:carbohydrate derivative metabolic process"/>
    <property type="evidence" value="ECO:0007669"/>
    <property type="project" value="InterPro"/>
</dbReference>